<keyword evidence="11" id="KW-1185">Reference proteome</keyword>
<dbReference type="GO" id="GO:0007165">
    <property type="term" value="P:signal transduction"/>
    <property type="evidence" value="ECO:0007669"/>
    <property type="project" value="UniProtKB-KW"/>
</dbReference>
<feature type="domain" description="T-SNARE coiled-coil homology" evidence="8">
    <location>
        <begin position="457"/>
        <end position="519"/>
    </location>
</feature>
<dbReference type="InterPro" id="IPR024478">
    <property type="entry name" value="HlyB_4HB_MCP"/>
</dbReference>
<comment type="caution">
    <text evidence="10">The sequence shown here is derived from an EMBL/GenBank/DDBJ whole genome shotgun (WGS) entry which is preliminary data.</text>
</comment>
<evidence type="ECO:0000256" key="5">
    <source>
        <dbReference type="PROSITE-ProRule" id="PRU00284"/>
    </source>
</evidence>
<dbReference type="RefSeq" id="WP_007005147.1">
    <property type="nucleotide sequence ID" value="NZ_GG770781.1"/>
</dbReference>
<dbReference type="InterPro" id="IPR004089">
    <property type="entry name" value="MCPsignal_dom"/>
</dbReference>
<dbReference type="GO" id="GO:0005886">
    <property type="term" value="C:plasma membrane"/>
    <property type="evidence" value="ECO:0007669"/>
    <property type="project" value="UniProtKB-SubCell"/>
</dbReference>
<dbReference type="Proteomes" id="UP000005324">
    <property type="component" value="Unassembled WGS sequence"/>
</dbReference>
<evidence type="ECO:0000256" key="1">
    <source>
        <dbReference type="ARBA" id="ARBA00004429"/>
    </source>
</evidence>
<dbReference type="PANTHER" id="PTHR32089:SF112">
    <property type="entry name" value="LYSOZYME-LIKE PROTEIN-RELATED"/>
    <property type="match status" value="1"/>
</dbReference>
<keyword evidence="6" id="KW-0472">Membrane</keyword>
<proteinExistence type="inferred from homology"/>
<keyword evidence="2" id="KW-0997">Cell inner membrane</keyword>
<dbReference type="PANTHER" id="PTHR32089">
    <property type="entry name" value="METHYL-ACCEPTING CHEMOTAXIS PROTEIN MCPB"/>
    <property type="match status" value="1"/>
</dbReference>
<dbReference type="PRINTS" id="PR00260">
    <property type="entry name" value="CHEMTRNSDUCR"/>
</dbReference>
<gene>
    <name evidence="10" type="primary">ppx12</name>
    <name evidence="10" type="ORF">HMPREF0731_1298</name>
</gene>
<dbReference type="SUPFAM" id="SSF58104">
    <property type="entry name" value="Methyl-accepting chemotaxis protein (MCP) signaling domain"/>
    <property type="match status" value="1"/>
</dbReference>
<name>D5RJN8_9PROT</name>
<sequence>MTAFLGRLRLRTKLLGAFGAVMLLTMAVGAIGLAQLQIANSHLDALHEEWLPAVRAAGQLQYTVSRERTRVARYIATPSAEERIVVRREVEAITREVEQRFAENEARLRTEAARTVFTRLRAAYASYQQGLQPLLAAPPGDAEAMRVFNGASAAAIRQVFGLMDELAALASQGADADALAADDAFIQSLWAVGLGVALALLISLAATLWLDRHVAGSTATLAAAMRRLARRDYDVTLAGTDRGDEIGDIARAVGECRDGLRQADALAAEQARERAARERRAETLATLVHEFEAKVGDAVGIVSAAATELEATARAMSGTAEDTMRQAGAVSEAAQQASGGVQTVASAAEELAASIGEISRQVSQATSVSGQAVERARETDATVRVLAEGAGKIGEVVELITSIAAQTNLLALNATIEAARAGEAGKGFAVVASEVKNLASQTSRATDEIGAQIGQIQAATQQAVSAISGIAATIEEVSRITMAIAAAVEEQSAATGEIARTVQQTAQATDTVTRNIATVSSGASHTGAASAQVLASAADLSRQAEQLTRTVDGFVTGVRAA</sequence>
<dbReference type="Pfam" id="PF00672">
    <property type="entry name" value="HAMP"/>
    <property type="match status" value="1"/>
</dbReference>
<keyword evidence="2" id="KW-1003">Cell membrane</keyword>
<evidence type="ECO:0000259" key="9">
    <source>
        <dbReference type="PROSITE" id="PS50885"/>
    </source>
</evidence>
<dbReference type="OrthoDB" id="7295762at2"/>
<dbReference type="EMBL" id="ADVL01000212">
    <property type="protein sequence ID" value="EFH12484.1"/>
    <property type="molecule type" value="Genomic_DNA"/>
</dbReference>
<dbReference type="PROSITE" id="PS50192">
    <property type="entry name" value="T_SNARE"/>
    <property type="match status" value="1"/>
</dbReference>
<evidence type="ECO:0000259" key="7">
    <source>
        <dbReference type="PROSITE" id="PS50111"/>
    </source>
</evidence>
<evidence type="ECO:0000256" key="3">
    <source>
        <dbReference type="ARBA" id="ARBA00023224"/>
    </source>
</evidence>
<keyword evidence="6" id="KW-1133">Transmembrane helix</keyword>
<dbReference type="EC" id="3.6.1.11" evidence="10"/>
<dbReference type="InterPro" id="IPR000727">
    <property type="entry name" value="T_SNARE_dom"/>
</dbReference>
<dbReference type="Pfam" id="PF12729">
    <property type="entry name" value="4HB_MCP_1"/>
    <property type="match status" value="1"/>
</dbReference>
<dbReference type="SMART" id="SM00283">
    <property type="entry name" value="MA"/>
    <property type="match status" value="1"/>
</dbReference>
<accession>D5RJN8</accession>
<dbReference type="Pfam" id="PF00015">
    <property type="entry name" value="MCPsignal"/>
    <property type="match status" value="1"/>
</dbReference>
<evidence type="ECO:0000259" key="8">
    <source>
        <dbReference type="PROSITE" id="PS50192"/>
    </source>
</evidence>
<feature type="domain" description="Methyl-accepting transducer" evidence="7">
    <location>
        <begin position="305"/>
        <end position="541"/>
    </location>
</feature>
<dbReference type="AlphaFoldDB" id="D5RJN8"/>
<evidence type="ECO:0000313" key="10">
    <source>
        <dbReference type="EMBL" id="EFH12484.1"/>
    </source>
</evidence>
<evidence type="ECO:0000256" key="2">
    <source>
        <dbReference type="ARBA" id="ARBA00022519"/>
    </source>
</evidence>
<dbReference type="HOGENOM" id="CLU_000445_107_27_5"/>
<comment type="similarity">
    <text evidence="4">Belongs to the methyl-accepting chemotaxis (MCP) protein family.</text>
</comment>
<comment type="subcellular location">
    <subcellularLocation>
        <location evidence="1">Cell inner membrane</location>
        <topology evidence="1">Multi-pass membrane protein</topology>
    </subcellularLocation>
</comment>
<dbReference type="PROSITE" id="PS50885">
    <property type="entry name" value="HAMP"/>
    <property type="match status" value="1"/>
</dbReference>
<feature type="transmembrane region" description="Helical" evidence="6">
    <location>
        <begin position="189"/>
        <end position="210"/>
    </location>
</feature>
<dbReference type="GO" id="GO:0006935">
    <property type="term" value="P:chemotaxis"/>
    <property type="evidence" value="ECO:0007669"/>
    <property type="project" value="InterPro"/>
</dbReference>
<dbReference type="Gene3D" id="1.10.287.950">
    <property type="entry name" value="Methyl-accepting chemotaxis protein"/>
    <property type="match status" value="1"/>
</dbReference>
<dbReference type="InterPro" id="IPR003660">
    <property type="entry name" value="HAMP_dom"/>
</dbReference>
<dbReference type="InterPro" id="IPR004090">
    <property type="entry name" value="Chemotax_Me-accpt_rcpt"/>
</dbReference>
<protein>
    <submittedName>
        <fullName evidence="10">Methyl-accepting chemotaxis protein signaling domain protein</fullName>
        <ecNumber evidence="10">3.6.1.11</ecNumber>
    </submittedName>
</protein>
<dbReference type="PROSITE" id="PS50111">
    <property type="entry name" value="CHEMOTAXIS_TRANSDUC_2"/>
    <property type="match status" value="1"/>
</dbReference>
<organism evidence="10 11">
    <name type="scientific">Pseudoroseomonas cervicalis ATCC 49957</name>
    <dbReference type="NCBI Taxonomy" id="525371"/>
    <lineage>
        <taxon>Bacteria</taxon>
        <taxon>Pseudomonadati</taxon>
        <taxon>Pseudomonadota</taxon>
        <taxon>Alphaproteobacteria</taxon>
        <taxon>Acetobacterales</taxon>
        <taxon>Roseomonadaceae</taxon>
        <taxon>Roseomonas</taxon>
    </lineage>
</organism>
<dbReference type="Gene3D" id="6.10.340.10">
    <property type="match status" value="1"/>
</dbReference>
<dbReference type="SMART" id="SM00304">
    <property type="entry name" value="HAMP"/>
    <property type="match status" value="1"/>
</dbReference>
<evidence type="ECO:0000256" key="4">
    <source>
        <dbReference type="ARBA" id="ARBA00029447"/>
    </source>
</evidence>
<keyword evidence="10" id="KW-0378">Hydrolase</keyword>
<dbReference type="GO" id="GO:0004888">
    <property type="term" value="F:transmembrane signaling receptor activity"/>
    <property type="evidence" value="ECO:0007669"/>
    <property type="project" value="InterPro"/>
</dbReference>
<evidence type="ECO:0000256" key="6">
    <source>
        <dbReference type="SAM" id="Phobius"/>
    </source>
</evidence>
<keyword evidence="6" id="KW-0812">Transmembrane</keyword>
<evidence type="ECO:0000313" key="11">
    <source>
        <dbReference type="Proteomes" id="UP000005324"/>
    </source>
</evidence>
<reference evidence="10 11" key="1">
    <citation type="submission" date="2010-04" db="EMBL/GenBank/DDBJ databases">
        <authorList>
            <person name="Qin X."/>
            <person name="Bachman B."/>
            <person name="Battles P."/>
            <person name="Bell A."/>
            <person name="Bess C."/>
            <person name="Bickham C."/>
            <person name="Chaboub L."/>
            <person name="Chen D."/>
            <person name="Coyle M."/>
            <person name="Deiros D.R."/>
            <person name="Dinh H."/>
            <person name="Forbes L."/>
            <person name="Fowler G."/>
            <person name="Francisco L."/>
            <person name="Fu Q."/>
            <person name="Gubbala S."/>
            <person name="Hale W."/>
            <person name="Han Y."/>
            <person name="Hemphill L."/>
            <person name="Highlander S.K."/>
            <person name="Hirani K."/>
            <person name="Hogues M."/>
            <person name="Jackson L."/>
            <person name="Jakkamsetti A."/>
            <person name="Javaid M."/>
            <person name="Jiang H."/>
            <person name="Korchina V."/>
            <person name="Kovar C."/>
            <person name="Lara F."/>
            <person name="Lee S."/>
            <person name="Mata R."/>
            <person name="Mathew T."/>
            <person name="Moen C."/>
            <person name="Morales K."/>
            <person name="Munidasa M."/>
            <person name="Nazareth L."/>
            <person name="Ngo R."/>
            <person name="Nguyen L."/>
            <person name="Okwuonu G."/>
            <person name="Ongeri F."/>
            <person name="Patil S."/>
            <person name="Petrosino J."/>
            <person name="Pham C."/>
            <person name="Pham P."/>
            <person name="Pu L.-L."/>
            <person name="Puazo M."/>
            <person name="Raj R."/>
            <person name="Reid J."/>
            <person name="Rouhana J."/>
            <person name="Saada N."/>
            <person name="Shang Y."/>
            <person name="Simmons D."/>
            <person name="Thornton R."/>
            <person name="Warren J."/>
            <person name="Weissenberger G."/>
            <person name="Zhang J."/>
            <person name="Zhang L."/>
            <person name="Zhou C."/>
            <person name="Zhu D."/>
            <person name="Muzny D."/>
            <person name="Worley K."/>
            <person name="Gibbs R."/>
        </authorList>
    </citation>
    <scope>NUCLEOTIDE SEQUENCE [LARGE SCALE GENOMIC DNA]</scope>
    <source>
        <strain evidence="10 11">ATCC 49957</strain>
    </source>
</reference>
<feature type="domain" description="HAMP" evidence="9">
    <location>
        <begin position="212"/>
        <end position="265"/>
    </location>
</feature>
<dbReference type="GO" id="GO:0004309">
    <property type="term" value="F:exopolyphosphatase activity"/>
    <property type="evidence" value="ECO:0007669"/>
    <property type="project" value="UniProtKB-EC"/>
</dbReference>
<keyword evidence="3 5" id="KW-0807">Transducer</keyword>